<dbReference type="EMBL" id="VLJV01000001">
    <property type="protein sequence ID" value="TWH22738.1"/>
    <property type="molecule type" value="Genomic_DNA"/>
</dbReference>
<dbReference type="PANTHER" id="PTHR43667:SF1">
    <property type="entry name" value="CYCLOPROPANE-FATTY-ACYL-PHOSPHOLIPID SYNTHASE"/>
    <property type="match status" value="1"/>
</dbReference>
<keyword evidence="8" id="KW-1185">Reference proteome</keyword>
<evidence type="ECO:0000256" key="3">
    <source>
        <dbReference type="ARBA" id="ARBA00022679"/>
    </source>
</evidence>
<gene>
    <name evidence="7" type="ORF">JD82_04628</name>
</gene>
<sequence>MGASRPFSTALFSRLASSGPPLPARAGSRSADSTALDAILRRVLGDDPPVAVTAFDGTVVGDPDSALQLHIRTPTALSYVLTAPNELGLARAYVTGHLDVTGDVYQVLRALTSVAENLTTADRMWLAGRLARDFTDRLRPVPIPVEEAPSRLRRTARGLRHSKARDSDAISRHYDVSNRFYELVLGPSMAYTCACYPEDAATLEQAQFHKFDLVCRKLGLKPGMRLLDVGCGWGGMVAHAVEHYGVRAIGVTLSRQQAEWGQRDLEARGLADRGEIRHLDYRDVPETGFDAVSSIGLTEHIGARNLPSYFRFLHSKLRPGGRLLNHCIVRPHTYDSHRTGPFIDRYVFPDGELEGVGTIVSAMQDHGFEVRHAENLREHYGRTLAAWCANLDAHWEAAVAEAGVQRARVWALYMAASRLSFERHELELQQVLGVKPDAAGGSSMPLRPDWGV</sequence>
<dbReference type="SMART" id="SM00828">
    <property type="entry name" value="PKS_MT"/>
    <property type="match status" value="1"/>
</dbReference>
<feature type="domain" description="Polyketide synthase-like methyltransferase" evidence="6">
    <location>
        <begin position="180"/>
        <end position="436"/>
    </location>
</feature>
<keyword evidence="2" id="KW-0489">Methyltransferase</keyword>
<evidence type="ECO:0000313" key="7">
    <source>
        <dbReference type="EMBL" id="TWH22738.1"/>
    </source>
</evidence>
<name>A0A660CGR5_9PSEU</name>
<dbReference type="InterPro" id="IPR020803">
    <property type="entry name" value="MeTfrase_dom"/>
</dbReference>
<dbReference type="InterPro" id="IPR029063">
    <property type="entry name" value="SAM-dependent_MTases_sf"/>
</dbReference>
<keyword evidence="3" id="KW-0808">Transferase</keyword>
<keyword evidence="5" id="KW-0443">Lipid metabolism</keyword>
<dbReference type="InterPro" id="IPR003333">
    <property type="entry name" value="CMAS"/>
</dbReference>
<dbReference type="PANTHER" id="PTHR43667">
    <property type="entry name" value="CYCLOPROPANE-FATTY-ACYL-PHOSPHOLIPID SYNTHASE"/>
    <property type="match status" value="1"/>
</dbReference>
<dbReference type="GO" id="GO:0032259">
    <property type="term" value="P:methylation"/>
    <property type="evidence" value="ECO:0007669"/>
    <property type="project" value="UniProtKB-KW"/>
</dbReference>
<dbReference type="GO" id="GO:0008168">
    <property type="term" value="F:methyltransferase activity"/>
    <property type="evidence" value="ECO:0007669"/>
    <property type="project" value="UniProtKB-KW"/>
</dbReference>
<dbReference type="InterPro" id="IPR050723">
    <property type="entry name" value="CFA/CMAS"/>
</dbReference>
<keyword evidence="4" id="KW-0949">S-adenosyl-L-methionine</keyword>
<dbReference type="RefSeq" id="WP_036875968.1">
    <property type="nucleotide sequence ID" value="NZ_JOIJ01000004.1"/>
</dbReference>
<dbReference type="PIRSF" id="PIRSF003085">
    <property type="entry name" value="CMAS"/>
    <property type="match status" value="1"/>
</dbReference>
<dbReference type="CDD" id="cd02440">
    <property type="entry name" value="AdoMet_MTases"/>
    <property type="match status" value="1"/>
</dbReference>
<dbReference type="AlphaFoldDB" id="A0A660CGR5"/>
<dbReference type="GO" id="GO:0008610">
    <property type="term" value="P:lipid biosynthetic process"/>
    <property type="evidence" value="ECO:0007669"/>
    <property type="project" value="InterPro"/>
</dbReference>
<dbReference type="Gene3D" id="3.40.50.150">
    <property type="entry name" value="Vaccinia Virus protein VP39"/>
    <property type="match status" value="1"/>
</dbReference>
<evidence type="ECO:0000256" key="1">
    <source>
        <dbReference type="ARBA" id="ARBA00010815"/>
    </source>
</evidence>
<reference evidence="7 8" key="1">
    <citation type="submission" date="2019-07" db="EMBL/GenBank/DDBJ databases">
        <title>R&amp;d 2014.</title>
        <authorList>
            <person name="Klenk H.-P."/>
        </authorList>
    </citation>
    <scope>NUCLEOTIDE SEQUENCE [LARGE SCALE GENOMIC DNA]</scope>
    <source>
        <strain evidence="7 8">DSM 43194</strain>
    </source>
</reference>
<protein>
    <submittedName>
        <fullName evidence="7">Cyclopropane-fatty-acyl-phospholipid synthase</fullName>
    </submittedName>
</protein>
<comment type="caution">
    <text evidence="7">The sequence shown here is derived from an EMBL/GenBank/DDBJ whole genome shotgun (WGS) entry which is preliminary data.</text>
</comment>
<proteinExistence type="inferred from homology"/>
<dbReference type="Proteomes" id="UP000317303">
    <property type="component" value="Unassembled WGS sequence"/>
</dbReference>
<evidence type="ECO:0000313" key="8">
    <source>
        <dbReference type="Proteomes" id="UP000317303"/>
    </source>
</evidence>
<comment type="similarity">
    <text evidence="1">Belongs to the CFA/CMAS family.</text>
</comment>
<evidence type="ECO:0000259" key="6">
    <source>
        <dbReference type="SMART" id="SM00828"/>
    </source>
</evidence>
<accession>A0A660CGR5</accession>
<organism evidence="7 8">
    <name type="scientific">Prauserella rugosa</name>
    <dbReference type="NCBI Taxonomy" id="43354"/>
    <lineage>
        <taxon>Bacteria</taxon>
        <taxon>Bacillati</taxon>
        <taxon>Actinomycetota</taxon>
        <taxon>Actinomycetes</taxon>
        <taxon>Pseudonocardiales</taxon>
        <taxon>Pseudonocardiaceae</taxon>
        <taxon>Prauserella</taxon>
    </lineage>
</organism>
<evidence type="ECO:0000256" key="2">
    <source>
        <dbReference type="ARBA" id="ARBA00022603"/>
    </source>
</evidence>
<dbReference type="Pfam" id="PF02353">
    <property type="entry name" value="CMAS"/>
    <property type="match status" value="1"/>
</dbReference>
<dbReference type="OrthoDB" id="9782855at2"/>
<evidence type="ECO:0000256" key="4">
    <source>
        <dbReference type="ARBA" id="ARBA00022691"/>
    </source>
</evidence>
<evidence type="ECO:0000256" key="5">
    <source>
        <dbReference type="ARBA" id="ARBA00023098"/>
    </source>
</evidence>
<dbReference type="SUPFAM" id="SSF53335">
    <property type="entry name" value="S-adenosyl-L-methionine-dependent methyltransferases"/>
    <property type="match status" value="1"/>
</dbReference>